<evidence type="ECO:0000256" key="1">
    <source>
        <dbReference type="ARBA" id="ARBA00000022"/>
    </source>
</evidence>
<name>A0ABV6NXM6_9ACTN</name>
<sequence>MPDRPTSDRPTSDRLAPERPTPEQRLDRLRAAEAAGEPLDLMPFWGHKPTRTGVIGAGCLSQWWPVTFTVDGVSYPSAEHWMMAQKARLFGDPDGLAAVLRAASPGAAKAAGRKVRGFDEERWTAARYDIVVAGTLAKFGQHPELAGFLTATGRKVLVEASPYDRIWGIGMAATNPDAARPSRWRGLNLLGFALMEVRERL</sequence>
<dbReference type="EMBL" id="JBHLUE010000009">
    <property type="protein sequence ID" value="MFC0564997.1"/>
    <property type="molecule type" value="Genomic_DNA"/>
</dbReference>
<dbReference type="Proteomes" id="UP001589894">
    <property type="component" value="Unassembled WGS sequence"/>
</dbReference>
<evidence type="ECO:0000259" key="4">
    <source>
        <dbReference type="Pfam" id="PF08719"/>
    </source>
</evidence>
<comment type="caution">
    <text evidence="5">The sequence shown here is derived from an EMBL/GenBank/DDBJ whole genome shotgun (WGS) entry which is preliminary data.</text>
</comment>
<dbReference type="Gene3D" id="1.10.357.40">
    <property type="entry name" value="YbiA-like"/>
    <property type="match status" value="1"/>
</dbReference>
<evidence type="ECO:0000256" key="2">
    <source>
        <dbReference type="ARBA" id="ARBA00000751"/>
    </source>
</evidence>
<dbReference type="RefSeq" id="WP_377338436.1">
    <property type="nucleotide sequence ID" value="NZ_JBHLUE010000009.1"/>
</dbReference>
<proteinExistence type="predicted"/>
<reference evidence="5 6" key="1">
    <citation type="submission" date="2024-09" db="EMBL/GenBank/DDBJ databases">
        <authorList>
            <person name="Sun Q."/>
            <person name="Mori K."/>
        </authorList>
    </citation>
    <scope>NUCLEOTIDE SEQUENCE [LARGE SCALE GENOMIC DNA]</scope>
    <source>
        <strain evidence="5 6">TBRC 2205</strain>
    </source>
</reference>
<dbReference type="InterPro" id="IPR012816">
    <property type="entry name" value="NADAR"/>
</dbReference>
<gene>
    <name evidence="5" type="ORF">ACFFHU_12740</name>
</gene>
<protein>
    <submittedName>
        <fullName evidence="5">NADAR family protein</fullName>
    </submittedName>
</protein>
<comment type="catalytic activity">
    <reaction evidence="1">
        <text>5-amino-6-(5-phospho-D-ribosylamino)uracil + H2O = 5,6-diaminouracil + D-ribose 5-phosphate</text>
        <dbReference type="Rhea" id="RHEA:55020"/>
        <dbReference type="ChEBI" id="CHEBI:15377"/>
        <dbReference type="ChEBI" id="CHEBI:46252"/>
        <dbReference type="ChEBI" id="CHEBI:58453"/>
        <dbReference type="ChEBI" id="CHEBI:78346"/>
    </reaction>
</comment>
<keyword evidence="6" id="KW-1185">Reference proteome</keyword>
<dbReference type="NCBIfam" id="TIGR02464">
    <property type="entry name" value="ribofla_fusion"/>
    <property type="match status" value="1"/>
</dbReference>
<accession>A0ABV6NXM6</accession>
<evidence type="ECO:0000313" key="6">
    <source>
        <dbReference type="Proteomes" id="UP001589894"/>
    </source>
</evidence>
<dbReference type="InterPro" id="IPR037238">
    <property type="entry name" value="YbiA-like_sf"/>
</dbReference>
<evidence type="ECO:0000313" key="5">
    <source>
        <dbReference type="EMBL" id="MFC0564997.1"/>
    </source>
</evidence>
<dbReference type="Pfam" id="PF08719">
    <property type="entry name" value="NADAR"/>
    <property type="match status" value="1"/>
</dbReference>
<dbReference type="SUPFAM" id="SSF143990">
    <property type="entry name" value="YbiA-like"/>
    <property type="match status" value="1"/>
</dbReference>
<dbReference type="CDD" id="cd15457">
    <property type="entry name" value="NADAR"/>
    <property type="match status" value="1"/>
</dbReference>
<comment type="catalytic activity">
    <reaction evidence="2">
        <text>2,5-diamino-6-hydroxy-4-(5-phosphoribosylamino)-pyrimidine + H2O = 2,5,6-triamino-4-hydroxypyrimidine + D-ribose 5-phosphate</text>
        <dbReference type="Rhea" id="RHEA:23436"/>
        <dbReference type="ChEBI" id="CHEBI:15377"/>
        <dbReference type="ChEBI" id="CHEBI:58614"/>
        <dbReference type="ChEBI" id="CHEBI:78346"/>
        <dbReference type="ChEBI" id="CHEBI:137796"/>
    </reaction>
</comment>
<organism evidence="5 6">
    <name type="scientific">Plantactinospora siamensis</name>
    <dbReference type="NCBI Taxonomy" id="555372"/>
    <lineage>
        <taxon>Bacteria</taxon>
        <taxon>Bacillati</taxon>
        <taxon>Actinomycetota</taxon>
        <taxon>Actinomycetes</taxon>
        <taxon>Micromonosporales</taxon>
        <taxon>Micromonosporaceae</taxon>
        <taxon>Plantactinospora</taxon>
    </lineage>
</organism>
<feature type="domain" description="NADAR" evidence="4">
    <location>
        <begin position="55"/>
        <end position="201"/>
    </location>
</feature>
<evidence type="ECO:0000256" key="3">
    <source>
        <dbReference type="SAM" id="MobiDB-lite"/>
    </source>
</evidence>
<feature type="region of interest" description="Disordered" evidence="3">
    <location>
        <begin position="1"/>
        <end position="25"/>
    </location>
</feature>